<evidence type="ECO:0000313" key="2">
    <source>
        <dbReference type="EnsemblMetazoa" id="SMAR000042-PA"/>
    </source>
</evidence>
<name>T1IGU2_STRMM</name>
<keyword evidence="3" id="KW-1185">Reference proteome</keyword>
<feature type="chain" id="PRO_5004589699" evidence="1">
    <location>
        <begin position="24"/>
        <end position="115"/>
    </location>
</feature>
<feature type="signal peptide" evidence="1">
    <location>
        <begin position="1"/>
        <end position="23"/>
    </location>
</feature>
<protein>
    <submittedName>
        <fullName evidence="2">Uncharacterized protein</fullName>
    </submittedName>
</protein>
<reference evidence="2" key="2">
    <citation type="submission" date="2015-02" db="UniProtKB">
        <authorList>
            <consortium name="EnsemblMetazoa"/>
        </authorList>
    </citation>
    <scope>IDENTIFICATION</scope>
</reference>
<proteinExistence type="predicted"/>
<dbReference type="AlphaFoldDB" id="T1IGU2"/>
<accession>T1IGU2</accession>
<dbReference type="Proteomes" id="UP000014500">
    <property type="component" value="Unassembled WGS sequence"/>
</dbReference>
<sequence>MRGKHSLLVLYLIFTFGVDHCEALSAEDVLKDLKDLSVSELGELENTLEQIEEAPIAGVNIESMGEILPQVGVIIIQYYSGNSSMPDKTSLTKFEKLIVWYFVRHAGNFKHGGNL</sequence>
<organism evidence="2 3">
    <name type="scientific">Strigamia maritima</name>
    <name type="common">European centipede</name>
    <name type="synonym">Geophilus maritimus</name>
    <dbReference type="NCBI Taxonomy" id="126957"/>
    <lineage>
        <taxon>Eukaryota</taxon>
        <taxon>Metazoa</taxon>
        <taxon>Ecdysozoa</taxon>
        <taxon>Arthropoda</taxon>
        <taxon>Myriapoda</taxon>
        <taxon>Chilopoda</taxon>
        <taxon>Pleurostigmophora</taxon>
        <taxon>Geophilomorpha</taxon>
        <taxon>Linotaeniidae</taxon>
        <taxon>Strigamia</taxon>
    </lineage>
</organism>
<dbReference type="HOGENOM" id="CLU_2111912_0_0_1"/>
<keyword evidence="1" id="KW-0732">Signal</keyword>
<reference evidence="3" key="1">
    <citation type="submission" date="2011-05" db="EMBL/GenBank/DDBJ databases">
        <authorList>
            <person name="Richards S.R."/>
            <person name="Qu J."/>
            <person name="Jiang H."/>
            <person name="Jhangiani S.N."/>
            <person name="Agravi P."/>
            <person name="Goodspeed R."/>
            <person name="Gross S."/>
            <person name="Mandapat C."/>
            <person name="Jackson L."/>
            <person name="Mathew T."/>
            <person name="Pu L."/>
            <person name="Thornton R."/>
            <person name="Saada N."/>
            <person name="Wilczek-Boney K.B."/>
            <person name="Lee S."/>
            <person name="Kovar C."/>
            <person name="Wu Y."/>
            <person name="Scherer S.E."/>
            <person name="Worley K.C."/>
            <person name="Muzny D.M."/>
            <person name="Gibbs R."/>
        </authorList>
    </citation>
    <scope>NUCLEOTIDE SEQUENCE</scope>
    <source>
        <strain evidence="3">Brora</strain>
    </source>
</reference>
<evidence type="ECO:0000256" key="1">
    <source>
        <dbReference type="SAM" id="SignalP"/>
    </source>
</evidence>
<evidence type="ECO:0000313" key="3">
    <source>
        <dbReference type="Proteomes" id="UP000014500"/>
    </source>
</evidence>
<dbReference type="EnsemblMetazoa" id="SMAR000042-RA">
    <property type="protein sequence ID" value="SMAR000042-PA"/>
    <property type="gene ID" value="SMAR000042"/>
</dbReference>
<dbReference type="EMBL" id="AFFK01012829">
    <property type="status" value="NOT_ANNOTATED_CDS"/>
    <property type="molecule type" value="Genomic_DNA"/>
</dbReference>